<organism evidence="5 6">
    <name type="scientific">Kolteria novifilia</name>
    <dbReference type="NCBI Taxonomy" id="2527975"/>
    <lineage>
        <taxon>Bacteria</taxon>
        <taxon>Pseudomonadati</taxon>
        <taxon>Planctomycetota</taxon>
        <taxon>Planctomycetia</taxon>
        <taxon>Kolteriales</taxon>
        <taxon>Kolteriaceae</taxon>
        <taxon>Kolteria</taxon>
    </lineage>
</organism>
<dbReference type="SUPFAM" id="SSF50156">
    <property type="entry name" value="PDZ domain-like"/>
    <property type="match status" value="2"/>
</dbReference>
<dbReference type="Pfam" id="PF13180">
    <property type="entry name" value="PDZ_2"/>
    <property type="match status" value="1"/>
</dbReference>
<dbReference type="PROSITE" id="PS50106">
    <property type="entry name" value="PDZ"/>
    <property type="match status" value="2"/>
</dbReference>
<feature type="chain" id="PRO_5021883778" evidence="3">
    <location>
        <begin position="31"/>
        <end position="519"/>
    </location>
</feature>
<dbReference type="Gene3D" id="2.30.42.10">
    <property type="match status" value="2"/>
</dbReference>
<feature type="domain" description="PDZ" evidence="4">
    <location>
        <begin position="328"/>
        <end position="360"/>
    </location>
</feature>
<dbReference type="EMBL" id="CP036279">
    <property type="protein sequence ID" value="QDU61610.1"/>
    <property type="molecule type" value="Genomic_DNA"/>
</dbReference>
<dbReference type="Gene3D" id="2.40.10.120">
    <property type="match status" value="1"/>
</dbReference>
<name>A0A518B3P4_9BACT</name>
<keyword evidence="1 5" id="KW-0645">Protease</keyword>
<proteinExistence type="predicted"/>
<dbReference type="InterPro" id="IPR036034">
    <property type="entry name" value="PDZ_sf"/>
</dbReference>
<dbReference type="PANTHER" id="PTHR43343:SF3">
    <property type="entry name" value="PROTEASE DO-LIKE 8, CHLOROPLASTIC"/>
    <property type="match status" value="1"/>
</dbReference>
<accession>A0A518B3P4</accession>
<dbReference type="Pfam" id="PF13365">
    <property type="entry name" value="Trypsin_2"/>
    <property type="match status" value="1"/>
</dbReference>
<dbReference type="SMART" id="SM00228">
    <property type="entry name" value="PDZ"/>
    <property type="match status" value="2"/>
</dbReference>
<evidence type="ECO:0000313" key="6">
    <source>
        <dbReference type="Proteomes" id="UP000317093"/>
    </source>
</evidence>
<evidence type="ECO:0000256" key="2">
    <source>
        <dbReference type="ARBA" id="ARBA00022801"/>
    </source>
</evidence>
<dbReference type="GO" id="GO:0004252">
    <property type="term" value="F:serine-type endopeptidase activity"/>
    <property type="evidence" value="ECO:0007669"/>
    <property type="project" value="InterPro"/>
</dbReference>
<dbReference type="RefSeq" id="WP_419193549.1">
    <property type="nucleotide sequence ID" value="NZ_CP036279.1"/>
</dbReference>
<sequence precursor="true">MRLGPRCMWKALVLVVLTAASNVWTNPSRAADGPGPSKDLAVVDAMQSVFQRAIQKVQPSVGSIFLIDQRVAASPFADPANVGRPRIDRFPADPNDPARDAASVGFGSGIVVDERGLILTCYHVVRPVIDSPGQYALRIRLSDGSQYLGSVYAADPRGDLAVIRLAGFPELDLQPITITDGSTLFVGQLVLAIGNPFGISEPDGAVSSSMGIVSNIRRRPAKRNLRQEETIHFSGRTLVQTDARLNMGVSGGALVNTRGELVGVTMALAAANGFETPGGFALPTDRLTQRTIKTLAEGREMEYGFLGIAPMTDIFTPPLDPNAPPIHGVRVRQIAPHLPAYRLGLRQGDLIVGINGKPVRTQDELILEVGSFPVGTVLDMKVLRGNTTQALKIPLAKFPVSGKIVATHRRPTWNGIRVDHLSVLMKEQGFALAPVRSSFHHGGVSIAEVAEGSPAYEKGLREKQIITRVNGKTLYDPDDFEKEVARARGEVRLELFDGDPITFDAAPLVKSDQDTNEDR</sequence>
<feature type="domain" description="PDZ" evidence="4">
    <location>
        <begin position="429"/>
        <end position="499"/>
    </location>
</feature>
<dbReference type="InterPro" id="IPR001478">
    <property type="entry name" value="PDZ"/>
</dbReference>
<dbReference type="InterPro" id="IPR051201">
    <property type="entry name" value="Chloro_Bact_Ser_Proteases"/>
</dbReference>
<evidence type="ECO:0000256" key="3">
    <source>
        <dbReference type="SAM" id="SignalP"/>
    </source>
</evidence>
<evidence type="ECO:0000259" key="4">
    <source>
        <dbReference type="PROSITE" id="PS50106"/>
    </source>
</evidence>
<dbReference type="InterPro" id="IPR001940">
    <property type="entry name" value="Peptidase_S1C"/>
</dbReference>
<dbReference type="PRINTS" id="PR00834">
    <property type="entry name" value="PROTEASES2C"/>
</dbReference>
<keyword evidence="6" id="KW-1185">Reference proteome</keyword>
<feature type="signal peptide" evidence="3">
    <location>
        <begin position="1"/>
        <end position="30"/>
    </location>
</feature>
<dbReference type="AlphaFoldDB" id="A0A518B3P4"/>
<dbReference type="SUPFAM" id="SSF50494">
    <property type="entry name" value="Trypsin-like serine proteases"/>
    <property type="match status" value="1"/>
</dbReference>
<dbReference type="KEGG" id="knv:Pan216_24710"/>
<dbReference type="InterPro" id="IPR041489">
    <property type="entry name" value="PDZ_6"/>
</dbReference>
<dbReference type="PANTHER" id="PTHR43343">
    <property type="entry name" value="PEPTIDASE S12"/>
    <property type="match status" value="1"/>
</dbReference>
<dbReference type="EC" id="3.4.21.107" evidence="5"/>
<dbReference type="Proteomes" id="UP000317093">
    <property type="component" value="Chromosome"/>
</dbReference>
<dbReference type="GO" id="GO:0006508">
    <property type="term" value="P:proteolysis"/>
    <property type="evidence" value="ECO:0007669"/>
    <property type="project" value="UniProtKB-KW"/>
</dbReference>
<gene>
    <name evidence="5" type="primary">degP_5</name>
    <name evidence="5" type="ORF">Pan216_24710</name>
</gene>
<keyword evidence="2 5" id="KW-0378">Hydrolase</keyword>
<reference evidence="5 6" key="1">
    <citation type="submission" date="2019-02" db="EMBL/GenBank/DDBJ databases">
        <title>Deep-cultivation of Planctomycetes and their phenomic and genomic characterization uncovers novel biology.</title>
        <authorList>
            <person name="Wiegand S."/>
            <person name="Jogler M."/>
            <person name="Boedeker C."/>
            <person name="Pinto D."/>
            <person name="Vollmers J."/>
            <person name="Rivas-Marin E."/>
            <person name="Kohn T."/>
            <person name="Peeters S.H."/>
            <person name="Heuer A."/>
            <person name="Rast P."/>
            <person name="Oberbeckmann S."/>
            <person name="Bunk B."/>
            <person name="Jeske O."/>
            <person name="Meyerdierks A."/>
            <person name="Storesund J.E."/>
            <person name="Kallscheuer N."/>
            <person name="Luecker S."/>
            <person name="Lage O.M."/>
            <person name="Pohl T."/>
            <person name="Merkel B.J."/>
            <person name="Hornburger P."/>
            <person name="Mueller R.-W."/>
            <person name="Bruemmer F."/>
            <person name="Labrenz M."/>
            <person name="Spormann A.M."/>
            <person name="Op den Camp H."/>
            <person name="Overmann J."/>
            <person name="Amann R."/>
            <person name="Jetten M.S.M."/>
            <person name="Mascher T."/>
            <person name="Medema M.H."/>
            <person name="Devos D.P."/>
            <person name="Kaster A.-K."/>
            <person name="Ovreas L."/>
            <person name="Rohde M."/>
            <person name="Galperin M.Y."/>
            <person name="Jogler C."/>
        </authorList>
    </citation>
    <scope>NUCLEOTIDE SEQUENCE [LARGE SCALE GENOMIC DNA]</scope>
    <source>
        <strain evidence="5 6">Pan216</strain>
    </source>
</reference>
<keyword evidence="3" id="KW-0732">Signal</keyword>
<evidence type="ECO:0000313" key="5">
    <source>
        <dbReference type="EMBL" id="QDU61610.1"/>
    </source>
</evidence>
<evidence type="ECO:0000256" key="1">
    <source>
        <dbReference type="ARBA" id="ARBA00022670"/>
    </source>
</evidence>
<protein>
    <submittedName>
        <fullName evidence="5">Periplasmic serine endoprotease DegP</fullName>
        <ecNumber evidence="5">3.4.21.107</ecNumber>
    </submittedName>
</protein>
<dbReference type="InterPro" id="IPR009003">
    <property type="entry name" value="Peptidase_S1_PA"/>
</dbReference>
<dbReference type="Pfam" id="PF17820">
    <property type="entry name" value="PDZ_6"/>
    <property type="match status" value="1"/>
</dbReference>